<feature type="domain" description="DUF7343" evidence="3">
    <location>
        <begin position="331"/>
        <end position="391"/>
    </location>
</feature>
<evidence type="ECO:0000313" key="5">
    <source>
        <dbReference type="EMBL" id="MFC7191115.1"/>
    </source>
</evidence>
<comment type="caution">
    <text evidence="5">The sequence shown here is derived from an EMBL/GenBank/DDBJ whole genome shotgun (WGS) entry which is preliminary data.</text>
</comment>
<protein>
    <submittedName>
        <fullName evidence="5">Helix-turn-helix transcriptional regulator</fullName>
    </submittedName>
</protein>
<dbReference type="InterPro" id="IPR055769">
    <property type="entry name" value="DUF7345"/>
</dbReference>
<dbReference type="EMBL" id="JBHTAX010000001">
    <property type="protein sequence ID" value="MFC7191115.1"/>
    <property type="molecule type" value="Genomic_DNA"/>
</dbReference>
<dbReference type="GeneID" id="76200811"/>
<dbReference type="Pfam" id="PF24034">
    <property type="entry name" value="DUF7343"/>
    <property type="match status" value="1"/>
</dbReference>
<dbReference type="Pfam" id="PF24036">
    <property type="entry name" value="DUF7345"/>
    <property type="match status" value="1"/>
</dbReference>
<evidence type="ECO:0000259" key="4">
    <source>
        <dbReference type="Pfam" id="PF24036"/>
    </source>
</evidence>
<keyword evidence="2" id="KW-0472">Membrane</keyword>
<proteinExistence type="predicted"/>
<dbReference type="RefSeq" id="WP_264555787.1">
    <property type="nucleotide sequence ID" value="NZ_CP109979.1"/>
</dbReference>
<evidence type="ECO:0000256" key="2">
    <source>
        <dbReference type="SAM" id="Phobius"/>
    </source>
</evidence>
<feature type="compositionally biased region" description="Acidic residues" evidence="1">
    <location>
        <begin position="294"/>
        <end position="307"/>
    </location>
</feature>
<reference evidence="5 6" key="1">
    <citation type="journal article" date="2019" name="Int. J. Syst. Evol. Microbiol.">
        <title>The Global Catalogue of Microorganisms (GCM) 10K type strain sequencing project: providing services to taxonomists for standard genome sequencing and annotation.</title>
        <authorList>
            <consortium name="The Broad Institute Genomics Platform"/>
            <consortium name="The Broad Institute Genome Sequencing Center for Infectious Disease"/>
            <person name="Wu L."/>
            <person name="Ma J."/>
        </authorList>
    </citation>
    <scope>NUCLEOTIDE SEQUENCE [LARGE SCALE GENOMIC DNA]</scope>
    <source>
        <strain evidence="5 6">RDMS1</strain>
    </source>
</reference>
<keyword evidence="2" id="KW-0812">Transmembrane</keyword>
<organism evidence="5 6">
    <name type="scientific">Halocatena marina</name>
    <dbReference type="NCBI Taxonomy" id="2934937"/>
    <lineage>
        <taxon>Archaea</taxon>
        <taxon>Methanobacteriati</taxon>
        <taxon>Methanobacteriota</taxon>
        <taxon>Stenosarchaea group</taxon>
        <taxon>Halobacteria</taxon>
        <taxon>Halobacteriales</taxon>
        <taxon>Natronomonadaceae</taxon>
        <taxon>Halocatena</taxon>
    </lineage>
</organism>
<feature type="transmembrane region" description="Helical" evidence="2">
    <location>
        <begin position="233"/>
        <end position="253"/>
    </location>
</feature>
<feature type="region of interest" description="Disordered" evidence="1">
    <location>
        <begin position="265"/>
        <end position="327"/>
    </location>
</feature>
<keyword evidence="2" id="KW-1133">Transmembrane helix</keyword>
<accession>A0ABD5YX88</accession>
<evidence type="ECO:0000259" key="3">
    <source>
        <dbReference type="Pfam" id="PF24034"/>
    </source>
</evidence>
<evidence type="ECO:0000313" key="6">
    <source>
        <dbReference type="Proteomes" id="UP001596417"/>
    </source>
</evidence>
<gene>
    <name evidence="5" type="ORF">ACFQL7_15690</name>
</gene>
<dbReference type="AlphaFoldDB" id="A0ABD5YX88"/>
<feature type="domain" description="DUF7345" evidence="4">
    <location>
        <begin position="42"/>
        <end position="177"/>
    </location>
</feature>
<dbReference type="InterPro" id="IPR055767">
    <property type="entry name" value="DUF7343"/>
</dbReference>
<sequence length="402" mass="43823">MRTGVILALLIAVCVLFTVHGSTAPVDATSSSVVNGSETVIEIQLQSDGDANISVETVIPLRDANDTAGFNQTKEDFRAGGFEGETIDVFRQAAAASDDETNRSMVIDNESVSRTAYIEEDAGKYVLEFTWLNFANRTVTEEGIILKTNDSFRTAQGTWLSVLGSNQSLAIRGPEGYQLIDSQQKIENRYIVWSGPRSFTQGDFAITYADYRIPQSTPSPNGPFEFDILSNPVIGLSMIIALVAIISVGVFAFSRRDGLLRRVTTDGGVGMRSTNAYEPSPTPDSDIDTRTDGEIDQSDSTEADTDTDVASTDTDTDDDSASGENGIDVELLSDEERVERLLEERGGRMKQANIVRETDWSNAKVSQLLSAMDEDGRIEKLRIGRENLISLSNHGENDQNSS</sequence>
<keyword evidence="6" id="KW-1185">Reference proteome</keyword>
<dbReference type="Proteomes" id="UP001596417">
    <property type="component" value="Unassembled WGS sequence"/>
</dbReference>
<evidence type="ECO:0000256" key="1">
    <source>
        <dbReference type="SAM" id="MobiDB-lite"/>
    </source>
</evidence>
<name>A0ABD5YX88_9EURY</name>